<feature type="compositionally biased region" description="Basic and acidic residues" evidence="1">
    <location>
        <begin position="361"/>
        <end position="373"/>
    </location>
</feature>
<reference evidence="3" key="2">
    <citation type="journal article" date="2021" name="PeerJ">
        <title>Extensive microbial diversity within the chicken gut microbiome revealed by metagenomics and culture.</title>
        <authorList>
            <person name="Gilroy R."/>
            <person name="Ravi A."/>
            <person name="Getino M."/>
            <person name="Pursley I."/>
            <person name="Horton D.L."/>
            <person name="Alikhan N.F."/>
            <person name="Baker D."/>
            <person name="Gharbi K."/>
            <person name="Hall N."/>
            <person name="Watson M."/>
            <person name="Adriaenssens E.M."/>
            <person name="Foster-Nyarko E."/>
            <person name="Jarju S."/>
            <person name="Secka A."/>
            <person name="Antonio M."/>
            <person name="Oren A."/>
            <person name="Chaudhuri R.R."/>
            <person name="La Ragione R."/>
            <person name="Hildebrand F."/>
            <person name="Pallen M.J."/>
        </authorList>
    </citation>
    <scope>NUCLEOTIDE SEQUENCE</scope>
    <source>
        <strain evidence="3">9366</strain>
    </source>
</reference>
<feature type="transmembrane region" description="Helical" evidence="2">
    <location>
        <begin position="151"/>
        <end position="172"/>
    </location>
</feature>
<evidence type="ECO:0000313" key="4">
    <source>
        <dbReference type="Proteomes" id="UP000824145"/>
    </source>
</evidence>
<keyword evidence="2" id="KW-0812">Transmembrane</keyword>
<feature type="compositionally biased region" description="Basic residues" evidence="1">
    <location>
        <begin position="330"/>
        <end position="339"/>
    </location>
</feature>
<protein>
    <submittedName>
        <fullName evidence="3">Uncharacterized protein</fullName>
    </submittedName>
</protein>
<feature type="region of interest" description="Disordered" evidence="1">
    <location>
        <begin position="304"/>
        <end position="386"/>
    </location>
</feature>
<name>A0A9D1MLY3_9FIRM</name>
<comment type="caution">
    <text evidence="3">The sequence shown here is derived from an EMBL/GenBank/DDBJ whole genome shotgun (WGS) entry which is preliminary data.</text>
</comment>
<keyword evidence="2" id="KW-1133">Transmembrane helix</keyword>
<feature type="transmembrane region" description="Helical" evidence="2">
    <location>
        <begin position="263"/>
        <end position="284"/>
    </location>
</feature>
<dbReference type="EMBL" id="DVNJ01000011">
    <property type="protein sequence ID" value="HIU62581.1"/>
    <property type="molecule type" value="Genomic_DNA"/>
</dbReference>
<feature type="transmembrane region" description="Helical" evidence="2">
    <location>
        <begin position="106"/>
        <end position="130"/>
    </location>
</feature>
<organism evidence="3 4">
    <name type="scientific">Candidatus Caccalectryoclostridium excrementigallinarum</name>
    <dbReference type="NCBI Taxonomy" id="2840710"/>
    <lineage>
        <taxon>Bacteria</taxon>
        <taxon>Bacillati</taxon>
        <taxon>Bacillota</taxon>
        <taxon>Clostridia</taxon>
        <taxon>Christensenellales</taxon>
        <taxon>Christensenellaceae</taxon>
        <taxon>Christensenellaceae incertae sedis</taxon>
        <taxon>Candidatus Caccalectryoclostridium</taxon>
    </lineage>
</organism>
<feature type="transmembrane region" description="Helical" evidence="2">
    <location>
        <begin position="192"/>
        <end position="219"/>
    </location>
</feature>
<evidence type="ECO:0000313" key="3">
    <source>
        <dbReference type="EMBL" id="HIU62581.1"/>
    </source>
</evidence>
<evidence type="ECO:0000256" key="1">
    <source>
        <dbReference type="SAM" id="MobiDB-lite"/>
    </source>
</evidence>
<dbReference type="Proteomes" id="UP000824145">
    <property type="component" value="Unassembled WGS sequence"/>
</dbReference>
<keyword evidence="2" id="KW-0472">Membrane</keyword>
<reference evidence="3" key="1">
    <citation type="submission" date="2020-10" db="EMBL/GenBank/DDBJ databases">
        <authorList>
            <person name="Gilroy R."/>
        </authorList>
    </citation>
    <scope>NUCLEOTIDE SEQUENCE</scope>
    <source>
        <strain evidence="3">9366</strain>
    </source>
</reference>
<feature type="transmembrane region" description="Helical" evidence="2">
    <location>
        <begin position="231"/>
        <end position="257"/>
    </location>
</feature>
<feature type="transmembrane region" description="Helical" evidence="2">
    <location>
        <begin position="47"/>
        <end position="68"/>
    </location>
</feature>
<proteinExistence type="predicted"/>
<dbReference type="AlphaFoldDB" id="A0A9D1MLY3"/>
<feature type="compositionally biased region" description="Basic and acidic residues" evidence="1">
    <location>
        <begin position="304"/>
        <end position="314"/>
    </location>
</feature>
<gene>
    <name evidence="3" type="ORF">IAB07_02285</name>
</gene>
<sequence length="386" mass="43088">MAKITQYLLSKITLQRDLAPKSEDAHGARSARMREVLSGNTAKMFTLNILTVLFALPLICVLIIWLPIEEGRAVEGMNFSANLGIGYGAVDETIEGIRAIYDLRQLFILCSLTPGFMLMSIGVAGAMHVLRNYMWGVEVKLLRHFGRGIAMHWYKFLPVFTVGGLLSTSAGYSLIEVLKREAVYGSAGAGYYVWTVFSFLALFFFAMFLFIYLPMAVAYRFKAKDLLKNTFVMGLIVFLTTLILVIILGGIPLIAIASDIVMYLIYGFFLLFGFTLYLLIITAYGQYACENLIEAQLDMKEEQEAKKAEQERKAAAKQQSKQPVQGKKGVPYKKNRKAGKSAPAPAEEKKTPSFVTPEEAEAIRAEQAEEKPVYRGGPYNKGKKKR</sequence>
<accession>A0A9D1MLY3</accession>
<evidence type="ECO:0000256" key="2">
    <source>
        <dbReference type="SAM" id="Phobius"/>
    </source>
</evidence>